<accession>A0AAW0ZJM1</accession>
<evidence type="ECO:0000313" key="2">
    <source>
        <dbReference type="EMBL" id="KAK9297805.1"/>
    </source>
</evidence>
<feature type="compositionally biased region" description="Basic residues" evidence="1">
    <location>
        <begin position="87"/>
        <end position="96"/>
    </location>
</feature>
<organism evidence="2 3">
    <name type="scientific">Tetragonisca angustula</name>
    <dbReference type="NCBI Taxonomy" id="166442"/>
    <lineage>
        <taxon>Eukaryota</taxon>
        <taxon>Metazoa</taxon>
        <taxon>Ecdysozoa</taxon>
        <taxon>Arthropoda</taxon>
        <taxon>Hexapoda</taxon>
        <taxon>Insecta</taxon>
        <taxon>Pterygota</taxon>
        <taxon>Neoptera</taxon>
        <taxon>Endopterygota</taxon>
        <taxon>Hymenoptera</taxon>
        <taxon>Apocrita</taxon>
        <taxon>Aculeata</taxon>
        <taxon>Apoidea</taxon>
        <taxon>Anthophila</taxon>
        <taxon>Apidae</taxon>
        <taxon>Tetragonisca</taxon>
    </lineage>
</organism>
<protein>
    <submittedName>
        <fullName evidence="2">Uncharacterized protein</fullName>
    </submittedName>
</protein>
<feature type="compositionally biased region" description="Basic and acidic residues" evidence="1">
    <location>
        <begin position="69"/>
        <end position="86"/>
    </location>
</feature>
<feature type="region of interest" description="Disordered" evidence="1">
    <location>
        <begin position="58"/>
        <end position="105"/>
    </location>
</feature>
<evidence type="ECO:0000256" key="1">
    <source>
        <dbReference type="SAM" id="MobiDB-lite"/>
    </source>
</evidence>
<name>A0AAW0ZJM1_9HYME</name>
<dbReference type="Proteomes" id="UP001432146">
    <property type="component" value="Unassembled WGS sequence"/>
</dbReference>
<gene>
    <name evidence="2" type="ORF">QLX08_008578</name>
</gene>
<proteinExistence type="predicted"/>
<keyword evidence="3" id="KW-1185">Reference proteome</keyword>
<dbReference type="AlphaFoldDB" id="A0AAW0ZJM1"/>
<dbReference type="EMBL" id="JAWNGG020000184">
    <property type="protein sequence ID" value="KAK9297805.1"/>
    <property type="molecule type" value="Genomic_DNA"/>
</dbReference>
<comment type="caution">
    <text evidence="2">The sequence shown here is derived from an EMBL/GenBank/DDBJ whole genome shotgun (WGS) entry which is preliminary data.</text>
</comment>
<sequence length="128" mass="14279">MHFNIKSNHKRVEEYYNVPFDNSCRVPKYIVASLFGPLEVAVTAVLPGETNHDEVEAKPAYGGFAGGKEGLKGELDEKRKVESGQRKRERAVRRPGRGGGPIKYGDSSGVWRLRMRNAGFSWGDRSRG</sequence>
<reference evidence="2 3" key="1">
    <citation type="submission" date="2024-05" db="EMBL/GenBank/DDBJ databases">
        <title>The nuclear and mitochondrial genome assemblies of Tetragonisca angustula (Apidae: Meliponini), a tiny yet remarkable pollinator in the Neotropics.</title>
        <authorList>
            <person name="Ferrari R."/>
            <person name="Ricardo P.C."/>
            <person name="Dias F.C."/>
            <person name="Araujo N.S."/>
            <person name="Soares D.O."/>
            <person name="Zhou Q.-S."/>
            <person name="Zhu C.-D."/>
            <person name="Coutinho L."/>
            <person name="Airas M.C."/>
            <person name="Batista T.M."/>
        </authorList>
    </citation>
    <scope>NUCLEOTIDE SEQUENCE [LARGE SCALE GENOMIC DNA]</scope>
    <source>
        <strain evidence="2">ASF017062</strain>
        <tissue evidence="2">Abdomen</tissue>
    </source>
</reference>
<evidence type="ECO:0000313" key="3">
    <source>
        <dbReference type="Proteomes" id="UP001432146"/>
    </source>
</evidence>